<proteinExistence type="inferred from homology"/>
<evidence type="ECO:0000313" key="4">
    <source>
        <dbReference type="Proteomes" id="UP001500975"/>
    </source>
</evidence>
<dbReference type="InterPro" id="IPR002347">
    <property type="entry name" value="SDR_fam"/>
</dbReference>
<evidence type="ECO:0000256" key="2">
    <source>
        <dbReference type="ARBA" id="ARBA00023002"/>
    </source>
</evidence>
<comment type="caution">
    <text evidence="3">The sequence shown here is derived from an EMBL/GenBank/DDBJ whole genome shotgun (WGS) entry which is preliminary data.</text>
</comment>
<protein>
    <recommendedName>
        <fullName evidence="5">SDR family NAD(P)-dependent oxidoreductase</fullName>
    </recommendedName>
</protein>
<dbReference type="SUPFAM" id="SSF51735">
    <property type="entry name" value="NAD(P)-binding Rossmann-fold domains"/>
    <property type="match status" value="1"/>
</dbReference>
<name>A0ABP8HY26_9BURK</name>
<organism evidence="3 4">
    <name type="scientific">Variovorax defluvii</name>
    <dbReference type="NCBI Taxonomy" id="913761"/>
    <lineage>
        <taxon>Bacteria</taxon>
        <taxon>Pseudomonadati</taxon>
        <taxon>Pseudomonadota</taxon>
        <taxon>Betaproteobacteria</taxon>
        <taxon>Burkholderiales</taxon>
        <taxon>Comamonadaceae</taxon>
        <taxon>Variovorax</taxon>
    </lineage>
</organism>
<evidence type="ECO:0008006" key="5">
    <source>
        <dbReference type="Google" id="ProtNLM"/>
    </source>
</evidence>
<accession>A0ABP8HY26</accession>
<dbReference type="Pfam" id="PF00106">
    <property type="entry name" value="adh_short"/>
    <property type="match status" value="1"/>
</dbReference>
<dbReference type="Proteomes" id="UP001500975">
    <property type="component" value="Unassembled WGS sequence"/>
</dbReference>
<evidence type="ECO:0000256" key="1">
    <source>
        <dbReference type="ARBA" id="ARBA00006484"/>
    </source>
</evidence>
<dbReference type="EMBL" id="BAABGJ010000046">
    <property type="protein sequence ID" value="GAA4347067.1"/>
    <property type="molecule type" value="Genomic_DNA"/>
</dbReference>
<dbReference type="PANTHER" id="PTHR43669">
    <property type="entry name" value="5-KETO-D-GLUCONATE 5-REDUCTASE"/>
    <property type="match status" value="1"/>
</dbReference>
<dbReference type="InterPro" id="IPR036291">
    <property type="entry name" value="NAD(P)-bd_dom_sf"/>
</dbReference>
<dbReference type="Gene3D" id="3.40.50.720">
    <property type="entry name" value="NAD(P)-binding Rossmann-like Domain"/>
    <property type="match status" value="1"/>
</dbReference>
<reference evidence="4" key="1">
    <citation type="journal article" date="2019" name="Int. J. Syst. Evol. Microbiol.">
        <title>The Global Catalogue of Microorganisms (GCM) 10K type strain sequencing project: providing services to taxonomists for standard genome sequencing and annotation.</title>
        <authorList>
            <consortium name="The Broad Institute Genomics Platform"/>
            <consortium name="The Broad Institute Genome Sequencing Center for Infectious Disease"/>
            <person name="Wu L."/>
            <person name="Ma J."/>
        </authorList>
    </citation>
    <scope>NUCLEOTIDE SEQUENCE [LARGE SCALE GENOMIC DNA]</scope>
    <source>
        <strain evidence="4">JCM 17804</strain>
    </source>
</reference>
<keyword evidence="4" id="KW-1185">Reference proteome</keyword>
<dbReference type="PANTHER" id="PTHR43669:SF14">
    <property type="entry name" value="OXIDOREDUCTASE"/>
    <property type="match status" value="1"/>
</dbReference>
<evidence type="ECO:0000313" key="3">
    <source>
        <dbReference type="EMBL" id="GAA4347067.1"/>
    </source>
</evidence>
<comment type="similarity">
    <text evidence="1">Belongs to the short-chain dehydrogenases/reductases (SDR) family.</text>
</comment>
<gene>
    <name evidence="3" type="ORF">GCM10023165_31900</name>
</gene>
<keyword evidence="2" id="KW-0560">Oxidoreductase</keyword>
<sequence length="118" mass="12436">MRLEGKVCIVVGGGQTPGATIGNCKATALRFAREGANVVVADRNLEAAAETVEEFLRAGGTGLAVRTDVTDEAQVRALVERCVERFGRLAIASLYAHPTLPFKTSKAGVTALTQYIAM</sequence>